<protein>
    <submittedName>
        <fullName evidence="1">Uncharacterized protein</fullName>
    </submittedName>
</protein>
<dbReference type="Proteomes" id="UP001196413">
    <property type="component" value="Unassembled WGS sequence"/>
</dbReference>
<name>A0AAD5MTE2_PARTN</name>
<gene>
    <name evidence="1" type="ORF">KIN20_020883</name>
</gene>
<keyword evidence="2" id="KW-1185">Reference proteome</keyword>
<dbReference type="EMBL" id="JAHQIW010004242">
    <property type="protein sequence ID" value="KAJ1361593.1"/>
    <property type="molecule type" value="Genomic_DNA"/>
</dbReference>
<evidence type="ECO:0000313" key="1">
    <source>
        <dbReference type="EMBL" id="KAJ1361593.1"/>
    </source>
</evidence>
<organism evidence="1 2">
    <name type="scientific">Parelaphostrongylus tenuis</name>
    <name type="common">Meningeal worm</name>
    <dbReference type="NCBI Taxonomy" id="148309"/>
    <lineage>
        <taxon>Eukaryota</taxon>
        <taxon>Metazoa</taxon>
        <taxon>Ecdysozoa</taxon>
        <taxon>Nematoda</taxon>
        <taxon>Chromadorea</taxon>
        <taxon>Rhabditida</taxon>
        <taxon>Rhabditina</taxon>
        <taxon>Rhabditomorpha</taxon>
        <taxon>Strongyloidea</taxon>
        <taxon>Metastrongylidae</taxon>
        <taxon>Parelaphostrongylus</taxon>
    </lineage>
</organism>
<sequence length="402" mass="45297">MVREVIIDEREISQILRMRQNFAAQFVQLFKRSFKLSTAFSRAPSSCGVGSKDMPTSKCTATMLHLDHLKSIHKDFTSCGLNIVIEWMYGKEVKFSSDKLTEALAAAFALELYGMVDAIEQAVWTYCKDLSALTVFLHHFESYTSEMKQKLLRKSTDALEEICEMTSFRNLSLPIFKKVVEKAINKMKDSECGPFGVIKAIALWESKNCSYNISTSLLRKLSFDSLSNAEMNRLVEMARKLGLKKLAEYILRQYRTLKTSHVIRGLLCEDDSIKICAADADQNVARRKVSAVKTFTETRLNEDESEYERKRVHLVVVIASEPTPLDEGALENAVDSLKEPINFGVVPLDKSVNNLNIESSTTKANGFTSSVEDQKCHKEQTTTQLGSQLFNVIALNALEVKL</sequence>
<evidence type="ECO:0000313" key="2">
    <source>
        <dbReference type="Proteomes" id="UP001196413"/>
    </source>
</evidence>
<accession>A0AAD5MTE2</accession>
<proteinExistence type="predicted"/>
<reference evidence="1" key="1">
    <citation type="submission" date="2021-06" db="EMBL/GenBank/DDBJ databases">
        <title>Parelaphostrongylus tenuis whole genome reference sequence.</title>
        <authorList>
            <person name="Garwood T.J."/>
            <person name="Larsen P.A."/>
            <person name="Fountain-Jones N.M."/>
            <person name="Garbe J.R."/>
            <person name="Macchietto M.G."/>
            <person name="Kania S.A."/>
            <person name="Gerhold R.W."/>
            <person name="Richards J.E."/>
            <person name="Wolf T.M."/>
        </authorList>
    </citation>
    <scope>NUCLEOTIDE SEQUENCE</scope>
    <source>
        <strain evidence="1">MNPRO001-30</strain>
        <tissue evidence="1">Meninges</tissue>
    </source>
</reference>
<comment type="caution">
    <text evidence="1">The sequence shown here is derived from an EMBL/GenBank/DDBJ whole genome shotgun (WGS) entry which is preliminary data.</text>
</comment>
<dbReference type="AlphaFoldDB" id="A0AAD5MTE2"/>